<proteinExistence type="inferred from homology"/>
<accession>A0AAD9SF45</accession>
<dbReference type="FunFam" id="3.40.1080.10:FF:000003">
    <property type="entry name" value="Acetyl-coA hydrolase Ach1"/>
    <property type="match status" value="1"/>
</dbReference>
<dbReference type="PANTHER" id="PTHR43609">
    <property type="entry name" value="ACETYL-COA HYDROLASE"/>
    <property type="match status" value="1"/>
</dbReference>
<evidence type="ECO:0000256" key="3">
    <source>
        <dbReference type="ARBA" id="ARBA00009632"/>
    </source>
</evidence>
<dbReference type="InterPro" id="IPR026888">
    <property type="entry name" value="AcetylCoA_hyd_C"/>
</dbReference>
<dbReference type="Proteomes" id="UP001265746">
    <property type="component" value="Unassembled WGS sequence"/>
</dbReference>
<dbReference type="GO" id="GO:0005739">
    <property type="term" value="C:mitochondrion"/>
    <property type="evidence" value="ECO:0007669"/>
    <property type="project" value="TreeGrafter"/>
</dbReference>
<keyword evidence="7" id="KW-0378">Hydrolase</keyword>
<gene>
    <name evidence="11" type="ORF">N8I77_005756</name>
</gene>
<dbReference type="SUPFAM" id="SSF100950">
    <property type="entry name" value="NagB/RpiA/CoA transferase-like"/>
    <property type="match status" value="2"/>
</dbReference>
<keyword evidence="12" id="KW-1185">Reference proteome</keyword>
<comment type="similarity">
    <text evidence="3">Belongs to the acetyl-CoA hydrolase/transferase family.</text>
</comment>
<feature type="domain" description="Acetyl-CoA hydrolase/transferase N-terminal" evidence="9">
    <location>
        <begin position="20"/>
        <end position="232"/>
    </location>
</feature>
<dbReference type="Pfam" id="PF13336">
    <property type="entry name" value="AcetylCoA_hyd_C"/>
    <property type="match status" value="1"/>
</dbReference>
<dbReference type="InterPro" id="IPR037171">
    <property type="entry name" value="NagB/RpiA_transferase-like"/>
</dbReference>
<dbReference type="InterPro" id="IPR003702">
    <property type="entry name" value="ActCoA_hydro_N"/>
</dbReference>
<dbReference type="GO" id="GO:0006083">
    <property type="term" value="P:acetate metabolic process"/>
    <property type="evidence" value="ECO:0007669"/>
    <property type="project" value="InterPro"/>
</dbReference>
<dbReference type="FunFam" id="3.40.1080.20:FF:000001">
    <property type="entry name" value="Acetyl-CoA hydrolase Ach1"/>
    <property type="match status" value="1"/>
</dbReference>
<dbReference type="Gene3D" id="3.40.1080.20">
    <property type="entry name" value="Acetyl-CoA hydrolase/transferase C-terminal domain"/>
    <property type="match status" value="1"/>
</dbReference>
<comment type="subcellular location">
    <subcellularLocation>
        <location evidence="2">Cytoplasm</location>
    </subcellularLocation>
</comment>
<dbReference type="GO" id="GO:0003986">
    <property type="term" value="F:acetyl-CoA hydrolase activity"/>
    <property type="evidence" value="ECO:0007669"/>
    <property type="project" value="UniProtKB-EC"/>
</dbReference>
<dbReference type="AlphaFoldDB" id="A0AAD9SF45"/>
<evidence type="ECO:0000313" key="11">
    <source>
        <dbReference type="EMBL" id="KAK2607047.1"/>
    </source>
</evidence>
<dbReference type="InterPro" id="IPR038460">
    <property type="entry name" value="AcetylCoA_hyd_C_sf"/>
</dbReference>
<dbReference type="PANTHER" id="PTHR43609:SF1">
    <property type="entry name" value="ACETYL-COA HYDROLASE"/>
    <property type="match status" value="1"/>
</dbReference>
<keyword evidence="6" id="KW-0963">Cytoplasm</keyword>
<sequence>MASPVASAALKARVRRPSMLNKLCHPEQLLPHFPNGSYIGWSGFTGVGYPKKMPTYLADHVEKNNLQGQLRYSLFVGASSGAETENRWAGLNMIERRSPHQVGKAIAKGINDGSINFFDKHLSMFPVDLVYGFYTKDKPNKKLDVVVVEATDILEDGSIVPGASVGATPELVQMADKIIIEVNTSIPSFEGLHDITMTDLPPKRKPYLIMGVEDRIGTTSIPIDTEKVVGVLHSDYRDQTAPNTPADEGSRQIANHIIEFWTHEVKHGRLPDSLLPIQSGIGNIANAVVGGLNDSNFKNLKVWTEVIQDTFLDLFDSGKLDFATATSVRFSPDGFKRFYDNWEAYHNKLLLRSQQVSNSPEIIRRLGVIGMNTPVEVDIYAHANSTCVLGSRMLNGLGGSADFLRSSKYSIMHTPSTRPSKTDPHGVSCIVPMCTHVDQTEHDLDVVVTEAGLADVRGLSPRERARVIIDKCAHEIYRPILKEYLDKAEWECLRKGMGHEPHLLWNSFDMHKALVEQGSMAKVQWK</sequence>
<dbReference type="GO" id="GO:0008775">
    <property type="term" value="F:acetate CoA-transferase activity"/>
    <property type="evidence" value="ECO:0007669"/>
    <property type="project" value="InterPro"/>
</dbReference>
<evidence type="ECO:0000259" key="9">
    <source>
        <dbReference type="Pfam" id="PF02550"/>
    </source>
</evidence>
<comment type="caution">
    <text evidence="11">The sequence shown here is derived from an EMBL/GenBank/DDBJ whole genome shotgun (WGS) entry which is preliminary data.</text>
</comment>
<evidence type="ECO:0000256" key="2">
    <source>
        <dbReference type="ARBA" id="ARBA00004496"/>
    </source>
</evidence>
<evidence type="ECO:0000256" key="8">
    <source>
        <dbReference type="ARBA" id="ARBA00029672"/>
    </source>
</evidence>
<dbReference type="Gene3D" id="3.30.750.70">
    <property type="entry name" value="4-hydroxybutyrate coenzyme like domains"/>
    <property type="match status" value="1"/>
</dbReference>
<evidence type="ECO:0000256" key="6">
    <source>
        <dbReference type="ARBA" id="ARBA00022490"/>
    </source>
</evidence>
<feature type="domain" description="Acetyl-CoA hydrolase/transferase C-terminal" evidence="10">
    <location>
        <begin position="334"/>
        <end position="484"/>
    </location>
</feature>
<evidence type="ECO:0000256" key="7">
    <source>
        <dbReference type="ARBA" id="ARBA00022801"/>
    </source>
</evidence>
<evidence type="ECO:0000256" key="4">
    <source>
        <dbReference type="ARBA" id="ARBA00011920"/>
    </source>
</evidence>
<reference evidence="11" key="1">
    <citation type="submission" date="2023-06" db="EMBL/GenBank/DDBJ databases">
        <authorList>
            <person name="Noh H."/>
        </authorList>
    </citation>
    <scope>NUCLEOTIDE SEQUENCE</scope>
    <source>
        <strain evidence="11">DUCC20226</strain>
    </source>
</reference>
<evidence type="ECO:0000313" key="12">
    <source>
        <dbReference type="Proteomes" id="UP001265746"/>
    </source>
</evidence>
<evidence type="ECO:0000256" key="5">
    <source>
        <dbReference type="ARBA" id="ARBA00017958"/>
    </source>
</evidence>
<dbReference type="Pfam" id="PF02550">
    <property type="entry name" value="AcetylCoA_hydro"/>
    <property type="match status" value="1"/>
</dbReference>
<dbReference type="EMBL" id="JAUJFL010000003">
    <property type="protein sequence ID" value="KAK2607047.1"/>
    <property type="molecule type" value="Genomic_DNA"/>
</dbReference>
<organism evidence="11 12">
    <name type="scientific">Phomopsis amygdali</name>
    <name type="common">Fusicoccum amygdali</name>
    <dbReference type="NCBI Taxonomy" id="1214568"/>
    <lineage>
        <taxon>Eukaryota</taxon>
        <taxon>Fungi</taxon>
        <taxon>Dikarya</taxon>
        <taxon>Ascomycota</taxon>
        <taxon>Pezizomycotina</taxon>
        <taxon>Sordariomycetes</taxon>
        <taxon>Sordariomycetidae</taxon>
        <taxon>Diaporthales</taxon>
        <taxon>Diaporthaceae</taxon>
        <taxon>Diaporthe</taxon>
    </lineage>
</organism>
<protein>
    <recommendedName>
        <fullName evidence="5">Acetyl-CoA hydrolase</fullName>
        <ecNumber evidence="4">3.1.2.1</ecNumber>
    </recommendedName>
    <alternativeName>
        <fullName evidence="8">Acetyl-CoA deacylase</fullName>
    </alternativeName>
</protein>
<comment type="catalytic activity">
    <reaction evidence="1">
        <text>acetyl-CoA + H2O = acetate + CoA + H(+)</text>
        <dbReference type="Rhea" id="RHEA:20289"/>
        <dbReference type="ChEBI" id="CHEBI:15377"/>
        <dbReference type="ChEBI" id="CHEBI:15378"/>
        <dbReference type="ChEBI" id="CHEBI:30089"/>
        <dbReference type="ChEBI" id="CHEBI:57287"/>
        <dbReference type="ChEBI" id="CHEBI:57288"/>
        <dbReference type="EC" id="3.1.2.1"/>
    </reaction>
</comment>
<dbReference type="EC" id="3.1.2.1" evidence="4"/>
<dbReference type="InterPro" id="IPR046433">
    <property type="entry name" value="ActCoA_hydro"/>
</dbReference>
<evidence type="ECO:0000259" key="10">
    <source>
        <dbReference type="Pfam" id="PF13336"/>
    </source>
</evidence>
<dbReference type="Gene3D" id="3.40.1080.10">
    <property type="entry name" value="Glutaconate Coenzyme A-transferase"/>
    <property type="match status" value="1"/>
</dbReference>
<evidence type="ECO:0000256" key="1">
    <source>
        <dbReference type="ARBA" id="ARBA00001831"/>
    </source>
</evidence>
<dbReference type="FunFam" id="3.30.750.70:FF:000002">
    <property type="entry name" value="Acetyl-CoA hydrolase Ach1"/>
    <property type="match status" value="1"/>
</dbReference>
<name>A0AAD9SF45_PHOAM</name>